<evidence type="ECO:0000313" key="3">
    <source>
        <dbReference type="Proteomes" id="UP001335648"/>
    </source>
</evidence>
<name>A0AAN8AZ15_9TELE</name>
<evidence type="ECO:0000313" key="2">
    <source>
        <dbReference type="EMBL" id="KAK5875280.1"/>
    </source>
</evidence>
<dbReference type="EMBL" id="JAULUE010002069">
    <property type="protein sequence ID" value="KAK5875280.1"/>
    <property type="molecule type" value="Genomic_DNA"/>
</dbReference>
<gene>
    <name evidence="2" type="ORF">CesoFtcFv8_027780</name>
</gene>
<protein>
    <submittedName>
        <fullName evidence="2">Uncharacterized protein</fullName>
    </submittedName>
</protein>
<reference evidence="2 3" key="1">
    <citation type="journal article" date="2023" name="Mol. Biol. Evol.">
        <title>Genomics of Secondarily Temperate Adaptation in the Only Non-Antarctic Icefish.</title>
        <authorList>
            <person name="Rivera-Colon A.G."/>
            <person name="Rayamajhi N."/>
            <person name="Minhas B.F."/>
            <person name="Madrigal G."/>
            <person name="Bilyk K.T."/>
            <person name="Yoon V."/>
            <person name="Hune M."/>
            <person name="Gregory S."/>
            <person name="Cheng C.H.C."/>
            <person name="Catchen J.M."/>
        </authorList>
    </citation>
    <scope>NUCLEOTIDE SEQUENCE [LARGE SCALE GENOMIC DNA]</scope>
    <source>
        <strain evidence="2">JC2023a</strain>
    </source>
</reference>
<sequence>MSGNTAGQCMLGRGPGPTAAAPVAGQQLPFPGGLTFESQPDRLDGRCTKRDRRQEDDEGGRKGKRQDD</sequence>
<dbReference type="Proteomes" id="UP001335648">
    <property type="component" value="Unassembled WGS sequence"/>
</dbReference>
<feature type="region of interest" description="Disordered" evidence="1">
    <location>
        <begin position="1"/>
        <end position="68"/>
    </location>
</feature>
<feature type="compositionally biased region" description="Basic and acidic residues" evidence="1">
    <location>
        <begin position="39"/>
        <end position="68"/>
    </location>
</feature>
<feature type="compositionally biased region" description="Low complexity" evidence="1">
    <location>
        <begin position="16"/>
        <end position="25"/>
    </location>
</feature>
<evidence type="ECO:0000256" key="1">
    <source>
        <dbReference type="SAM" id="MobiDB-lite"/>
    </source>
</evidence>
<keyword evidence="3" id="KW-1185">Reference proteome</keyword>
<proteinExistence type="predicted"/>
<organism evidence="2 3">
    <name type="scientific">Champsocephalus esox</name>
    <name type="common">pike icefish</name>
    <dbReference type="NCBI Taxonomy" id="159716"/>
    <lineage>
        <taxon>Eukaryota</taxon>
        <taxon>Metazoa</taxon>
        <taxon>Chordata</taxon>
        <taxon>Craniata</taxon>
        <taxon>Vertebrata</taxon>
        <taxon>Euteleostomi</taxon>
        <taxon>Actinopterygii</taxon>
        <taxon>Neopterygii</taxon>
        <taxon>Teleostei</taxon>
        <taxon>Neoteleostei</taxon>
        <taxon>Acanthomorphata</taxon>
        <taxon>Eupercaria</taxon>
        <taxon>Perciformes</taxon>
        <taxon>Notothenioidei</taxon>
        <taxon>Channichthyidae</taxon>
        <taxon>Champsocephalus</taxon>
    </lineage>
</organism>
<comment type="caution">
    <text evidence="2">The sequence shown here is derived from an EMBL/GenBank/DDBJ whole genome shotgun (WGS) entry which is preliminary data.</text>
</comment>
<dbReference type="AlphaFoldDB" id="A0AAN8AZ15"/>
<accession>A0AAN8AZ15</accession>